<dbReference type="InterPro" id="IPR012337">
    <property type="entry name" value="RNaseH-like_sf"/>
</dbReference>
<evidence type="ECO:0000313" key="3">
    <source>
        <dbReference type="EMBL" id="CAG8684895.1"/>
    </source>
</evidence>
<dbReference type="InterPro" id="IPR025525">
    <property type="entry name" value="hAT-like_transposase_RNase-H"/>
</dbReference>
<keyword evidence="4" id="KW-1185">Reference proteome</keyword>
<feature type="domain" description="hAT-like transposase RNase-H fold" evidence="2">
    <location>
        <begin position="102"/>
        <end position="179"/>
    </location>
</feature>
<evidence type="ECO:0000256" key="1">
    <source>
        <dbReference type="SAM" id="Phobius"/>
    </source>
</evidence>
<dbReference type="EMBL" id="CAJVQB010006479">
    <property type="protein sequence ID" value="CAG8684895.1"/>
    <property type="molecule type" value="Genomic_DNA"/>
</dbReference>
<proteinExistence type="predicted"/>
<dbReference type="Pfam" id="PF14372">
    <property type="entry name" value="hAT-like_RNase-H"/>
    <property type="match status" value="1"/>
</dbReference>
<name>A0ABN7UVI6_GIGMA</name>
<gene>
    <name evidence="3" type="ORF">GMARGA_LOCUS11197</name>
</gene>
<keyword evidence="1" id="KW-0472">Membrane</keyword>
<feature type="transmembrane region" description="Helical" evidence="1">
    <location>
        <begin position="46"/>
        <end position="64"/>
    </location>
</feature>
<keyword evidence="1" id="KW-0812">Transmembrane</keyword>
<accession>A0ABN7UVI6</accession>
<dbReference type="SUPFAM" id="SSF53098">
    <property type="entry name" value="Ribonuclease H-like"/>
    <property type="match status" value="1"/>
</dbReference>
<evidence type="ECO:0000313" key="4">
    <source>
        <dbReference type="Proteomes" id="UP000789901"/>
    </source>
</evidence>
<organism evidence="3 4">
    <name type="scientific">Gigaspora margarita</name>
    <dbReference type="NCBI Taxonomy" id="4874"/>
    <lineage>
        <taxon>Eukaryota</taxon>
        <taxon>Fungi</taxon>
        <taxon>Fungi incertae sedis</taxon>
        <taxon>Mucoromycota</taxon>
        <taxon>Glomeromycotina</taxon>
        <taxon>Glomeromycetes</taxon>
        <taxon>Diversisporales</taxon>
        <taxon>Gigasporaceae</taxon>
        <taxon>Gigaspora</taxon>
    </lineage>
</organism>
<keyword evidence="1" id="KW-1133">Transmembrane helix</keyword>
<dbReference type="PANTHER" id="PTHR23272">
    <property type="entry name" value="BED FINGER-RELATED"/>
    <property type="match status" value="1"/>
</dbReference>
<evidence type="ECO:0000259" key="2">
    <source>
        <dbReference type="Pfam" id="PF14372"/>
    </source>
</evidence>
<feature type="transmembrane region" description="Helical" evidence="1">
    <location>
        <begin position="105"/>
        <end position="126"/>
    </location>
</feature>
<dbReference type="Proteomes" id="UP000789901">
    <property type="component" value="Unassembled WGS sequence"/>
</dbReference>
<comment type="caution">
    <text evidence="3">The sequence shown here is derived from an EMBL/GenBank/DDBJ whole genome shotgun (WGS) entry which is preliminary data.</text>
</comment>
<sequence>MVLAMQLLKENFLLQNYNFNFQPHRCLAHDLKEIEQSDVSTQWNSTYLMLSVYITMPTMIVALIRRNNNLNKYKLIPQEESNLQAVTQFLKPCYETTNVLSGSTYMTLSVSIVLIDSIVVTILLYLENPTSLEFLKVAATQMLIKVQKYANEIYNKIAFIAAILDPRVKLELISKDMNNEANHAFFNNIFRSKYSSPILNNSSTNFEINLIYTEQIAQKK</sequence>
<reference evidence="3 4" key="1">
    <citation type="submission" date="2021-06" db="EMBL/GenBank/DDBJ databases">
        <authorList>
            <person name="Kallberg Y."/>
            <person name="Tangrot J."/>
            <person name="Rosling A."/>
        </authorList>
    </citation>
    <scope>NUCLEOTIDE SEQUENCE [LARGE SCALE GENOMIC DNA]</scope>
    <source>
        <strain evidence="3 4">120-4 pot B 10/14</strain>
    </source>
</reference>
<protein>
    <submittedName>
        <fullName evidence="3">33284_t:CDS:1</fullName>
    </submittedName>
</protein>